<keyword evidence="4" id="KW-1133">Transmembrane helix</keyword>
<keyword evidence="2 3" id="KW-0349">Heme</keyword>
<reference evidence="5" key="1">
    <citation type="submission" date="2022-07" db="EMBL/GenBank/DDBJ databases">
        <authorList>
            <person name="Macas J."/>
            <person name="Novak P."/>
            <person name="Neumann P."/>
        </authorList>
    </citation>
    <scope>NUCLEOTIDE SEQUENCE</scope>
</reference>
<dbReference type="PANTHER" id="PTHR47951">
    <property type="entry name" value="OS08G0547900 PROTEIN"/>
    <property type="match status" value="1"/>
</dbReference>
<keyword evidence="3" id="KW-0503">Monooxygenase</keyword>
<evidence type="ECO:0008006" key="7">
    <source>
        <dbReference type="Google" id="ProtNLM"/>
    </source>
</evidence>
<proteinExistence type="inferred from homology"/>
<dbReference type="InterPro" id="IPR017972">
    <property type="entry name" value="Cyt_P450_CS"/>
</dbReference>
<dbReference type="GO" id="GO:0005506">
    <property type="term" value="F:iron ion binding"/>
    <property type="evidence" value="ECO:0007669"/>
    <property type="project" value="InterPro"/>
</dbReference>
<dbReference type="GO" id="GO:0020037">
    <property type="term" value="F:heme binding"/>
    <property type="evidence" value="ECO:0007669"/>
    <property type="project" value="InterPro"/>
</dbReference>
<keyword evidence="6" id="KW-1185">Reference proteome</keyword>
<dbReference type="AlphaFoldDB" id="A0AAV0F9C4"/>
<dbReference type="InterPro" id="IPR002401">
    <property type="entry name" value="Cyt_P450_E_grp-I"/>
</dbReference>
<evidence type="ECO:0000256" key="1">
    <source>
        <dbReference type="ARBA" id="ARBA00023002"/>
    </source>
</evidence>
<evidence type="ECO:0000313" key="5">
    <source>
        <dbReference type="EMBL" id="CAH9131994.1"/>
    </source>
</evidence>
<evidence type="ECO:0000256" key="2">
    <source>
        <dbReference type="PIRSR" id="PIRSR602401-1"/>
    </source>
</evidence>
<dbReference type="PANTHER" id="PTHR47951:SF7">
    <property type="entry name" value="FLAVONOID 3',5'-HYDROXYLASE-LIKE ISOFORM X1"/>
    <property type="match status" value="1"/>
</dbReference>
<dbReference type="SUPFAM" id="SSF48264">
    <property type="entry name" value="Cytochrome P450"/>
    <property type="match status" value="1"/>
</dbReference>
<dbReference type="PRINTS" id="PR00463">
    <property type="entry name" value="EP450I"/>
</dbReference>
<gene>
    <name evidence="5" type="ORF">CEPIT_LOCUS31826</name>
</gene>
<comment type="caution">
    <text evidence="5">The sequence shown here is derived from an EMBL/GenBank/DDBJ whole genome shotgun (WGS) entry which is preliminary data.</text>
</comment>
<keyword evidence="2 3" id="KW-0408">Iron</keyword>
<feature type="binding site" description="axial binding residue" evidence="2">
    <location>
        <position position="479"/>
    </location>
    <ligand>
        <name>heme</name>
        <dbReference type="ChEBI" id="CHEBI:30413"/>
    </ligand>
    <ligandPart>
        <name>Fe</name>
        <dbReference type="ChEBI" id="CHEBI:18248"/>
    </ligandPart>
</feature>
<comment type="cofactor">
    <cofactor evidence="2">
        <name>heme</name>
        <dbReference type="ChEBI" id="CHEBI:30413"/>
    </cofactor>
</comment>
<sequence length="541" mass="60416">MTISSGETLDPMPHIHPTMASAAQIIGTDIETFALLIFTALFIFTLWRLYYGNSFKPVNPLPPGPLGFPVVGYLPFLRPNLHHQFTDLAHKYGPIFKLQVGSLLYVVVSSPSLVKEIVRDQDALFANRDPSVAALIATYGGRDIAFAPLGDYWRQVRKLFVREMLSSSNIKACHEHRRAEVRKVIRSLKSKTGQGVDIGELASLTEINVVMSMILGSTLGPDEEKREKVGEEFREVMGKYVATIGEPNISDFFPWLARFDLQGIQAKMGNILKVIGNILEPIIKEGERIASEKSQTSVSKDGENKDFLQIILELKDSEAGKALDLNAIKAILQDIVIGGTDTTATMVEWVMAVLLDNPEAMKKVQNELEHVVGMNSTVEEFHLPQLTYLDAVVKETLRLYPALPLLVPRSPRETSQVGGYTIPKGSKVFLNTYAIHRDPIFWDNPLQFKPERFLDPSSGLDYTGNDFRFIPFGSGRRICAGIPLAEKMLLYILGSLLHSFNWHLPQGEKLDLVDVFGLVTKKKTPLIAIPTMRLCNSQLYH</sequence>
<dbReference type="Proteomes" id="UP001152523">
    <property type="component" value="Unassembled WGS sequence"/>
</dbReference>
<dbReference type="Gene3D" id="1.10.630.10">
    <property type="entry name" value="Cytochrome P450"/>
    <property type="match status" value="1"/>
</dbReference>
<keyword evidence="1 3" id="KW-0560">Oxidoreductase</keyword>
<evidence type="ECO:0000256" key="4">
    <source>
        <dbReference type="SAM" id="Phobius"/>
    </source>
</evidence>
<dbReference type="GO" id="GO:0004497">
    <property type="term" value="F:monooxygenase activity"/>
    <property type="evidence" value="ECO:0007669"/>
    <property type="project" value="UniProtKB-KW"/>
</dbReference>
<keyword evidence="2 3" id="KW-0479">Metal-binding</keyword>
<evidence type="ECO:0000256" key="3">
    <source>
        <dbReference type="RuleBase" id="RU000461"/>
    </source>
</evidence>
<keyword evidence="4" id="KW-0472">Membrane</keyword>
<dbReference type="Pfam" id="PF00067">
    <property type="entry name" value="p450"/>
    <property type="match status" value="1"/>
</dbReference>
<protein>
    <recommendedName>
        <fullName evidence="7">Cytochrome P450</fullName>
    </recommendedName>
</protein>
<dbReference type="FunFam" id="1.10.630.10:FF:000207">
    <property type="entry name" value="Putative cytochrome P450 superfamily protein"/>
    <property type="match status" value="1"/>
</dbReference>
<dbReference type="GO" id="GO:0016705">
    <property type="term" value="F:oxidoreductase activity, acting on paired donors, with incorporation or reduction of molecular oxygen"/>
    <property type="evidence" value="ECO:0007669"/>
    <property type="project" value="InterPro"/>
</dbReference>
<name>A0AAV0F9C4_9ASTE</name>
<organism evidence="5 6">
    <name type="scientific">Cuscuta epithymum</name>
    <dbReference type="NCBI Taxonomy" id="186058"/>
    <lineage>
        <taxon>Eukaryota</taxon>
        <taxon>Viridiplantae</taxon>
        <taxon>Streptophyta</taxon>
        <taxon>Embryophyta</taxon>
        <taxon>Tracheophyta</taxon>
        <taxon>Spermatophyta</taxon>
        <taxon>Magnoliopsida</taxon>
        <taxon>eudicotyledons</taxon>
        <taxon>Gunneridae</taxon>
        <taxon>Pentapetalae</taxon>
        <taxon>asterids</taxon>
        <taxon>lamiids</taxon>
        <taxon>Solanales</taxon>
        <taxon>Convolvulaceae</taxon>
        <taxon>Cuscuteae</taxon>
        <taxon>Cuscuta</taxon>
        <taxon>Cuscuta subgen. Cuscuta</taxon>
    </lineage>
</organism>
<feature type="transmembrane region" description="Helical" evidence="4">
    <location>
        <begin position="33"/>
        <end position="51"/>
    </location>
</feature>
<keyword evidence="4" id="KW-0812">Transmembrane</keyword>
<dbReference type="InterPro" id="IPR001128">
    <property type="entry name" value="Cyt_P450"/>
</dbReference>
<dbReference type="InterPro" id="IPR036396">
    <property type="entry name" value="Cyt_P450_sf"/>
</dbReference>
<dbReference type="EMBL" id="CAMAPF010000967">
    <property type="protein sequence ID" value="CAH9131994.1"/>
    <property type="molecule type" value="Genomic_DNA"/>
</dbReference>
<evidence type="ECO:0000313" key="6">
    <source>
        <dbReference type="Proteomes" id="UP001152523"/>
    </source>
</evidence>
<dbReference type="PRINTS" id="PR00385">
    <property type="entry name" value="P450"/>
</dbReference>
<dbReference type="PROSITE" id="PS00086">
    <property type="entry name" value="CYTOCHROME_P450"/>
    <property type="match status" value="1"/>
</dbReference>
<comment type="similarity">
    <text evidence="3">Belongs to the cytochrome P450 family.</text>
</comment>
<accession>A0AAV0F9C4</accession>